<evidence type="ECO:0000256" key="7">
    <source>
        <dbReference type="RuleBase" id="RU003894"/>
    </source>
</evidence>
<dbReference type="PRINTS" id="PR00624">
    <property type="entry name" value="HISTONEH5"/>
</dbReference>
<dbReference type="EMBL" id="JANBQB010001119">
    <property type="protein sequence ID" value="KAJ1972229.1"/>
    <property type="molecule type" value="Genomic_DNA"/>
</dbReference>
<dbReference type="InterPro" id="IPR005819">
    <property type="entry name" value="H1/H5"/>
</dbReference>
<gene>
    <name evidence="9" type="ORF">H4R34_005477</name>
</gene>
<evidence type="ECO:0000313" key="10">
    <source>
        <dbReference type="Proteomes" id="UP001151582"/>
    </source>
</evidence>
<dbReference type="PANTHER" id="PTHR11467:SF36">
    <property type="entry name" value="HISTONE 24-RELATED"/>
    <property type="match status" value="1"/>
</dbReference>
<dbReference type="InterPro" id="IPR036388">
    <property type="entry name" value="WH-like_DNA-bd_sf"/>
</dbReference>
<dbReference type="GO" id="GO:0003690">
    <property type="term" value="F:double-stranded DNA binding"/>
    <property type="evidence" value="ECO:0007669"/>
    <property type="project" value="TreeGrafter"/>
</dbReference>
<dbReference type="PANTHER" id="PTHR11467">
    <property type="entry name" value="HISTONE H1"/>
    <property type="match status" value="1"/>
</dbReference>
<feature type="non-terminal residue" evidence="9">
    <location>
        <position position="1"/>
    </location>
</feature>
<reference evidence="9" key="1">
    <citation type="submission" date="2022-07" db="EMBL/GenBank/DDBJ databases">
        <title>Phylogenomic reconstructions and comparative analyses of Kickxellomycotina fungi.</title>
        <authorList>
            <person name="Reynolds N.K."/>
            <person name="Stajich J.E."/>
            <person name="Barry K."/>
            <person name="Grigoriev I.V."/>
            <person name="Crous P."/>
            <person name="Smith M.E."/>
        </authorList>
    </citation>
    <scope>NUCLEOTIDE SEQUENCE</scope>
    <source>
        <strain evidence="9">RSA 567</strain>
    </source>
</reference>
<evidence type="ECO:0000256" key="2">
    <source>
        <dbReference type="ARBA" id="ARBA00004286"/>
    </source>
</evidence>
<evidence type="ECO:0000259" key="8">
    <source>
        <dbReference type="PROSITE" id="PS51504"/>
    </source>
</evidence>
<keyword evidence="10" id="KW-1185">Reference proteome</keyword>
<comment type="similarity">
    <text evidence="7">Belongs to the histone H1/H5 family.</text>
</comment>
<dbReference type="CDD" id="cd00073">
    <property type="entry name" value="H15"/>
    <property type="match status" value="1"/>
</dbReference>
<keyword evidence="5 7" id="KW-0238">DNA-binding</keyword>
<dbReference type="GO" id="GO:0045910">
    <property type="term" value="P:negative regulation of DNA recombination"/>
    <property type="evidence" value="ECO:0007669"/>
    <property type="project" value="TreeGrafter"/>
</dbReference>
<accession>A0A9W8E653</accession>
<name>A0A9W8E653_9FUNG</name>
<feature type="domain" description="H15" evidence="8">
    <location>
        <begin position="17"/>
        <end position="74"/>
    </location>
</feature>
<evidence type="ECO:0000256" key="5">
    <source>
        <dbReference type="ARBA" id="ARBA00023125"/>
    </source>
</evidence>
<dbReference type="AlphaFoldDB" id="A0A9W8E653"/>
<dbReference type="Proteomes" id="UP001151582">
    <property type="component" value="Unassembled WGS sequence"/>
</dbReference>
<evidence type="ECO:0000256" key="3">
    <source>
        <dbReference type="ARBA" id="ARBA00020833"/>
    </source>
</evidence>
<dbReference type="Pfam" id="PF00538">
    <property type="entry name" value="Linker_histone"/>
    <property type="match status" value="1"/>
</dbReference>
<dbReference type="GO" id="GO:0005634">
    <property type="term" value="C:nucleus"/>
    <property type="evidence" value="ECO:0007669"/>
    <property type="project" value="UniProtKB-SubCell"/>
</dbReference>
<dbReference type="InterPro" id="IPR036390">
    <property type="entry name" value="WH_DNA-bd_sf"/>
</dbReference>
<dbReference type="SUPFAM" id="SSF46785">
    <property type="entry name" value="Winged helix' DNA-binding domain"/>
    <property type="match status" value="1"/>
</dbReference>
<comment type="caution">
    <text evidence="9">The sequence shown here is derived from an EMBL/GenBank/DDBJ whole genome shotgun (WGS) entry which is preliminary data.</text>
</comment>
<keyword evidence="6 7" id="KW-0539">Nucleus</keyword>
<dbReference type="GO" id="GO:0000786">
    <property type="term" value="C:nucleosome"/>
    <property type="evidence" value="ECO:0007669"/>
    <property type="project" value="InterPro"/>
</dbReference>
<protein>
    <recommendedName>
        <fullName evidence="3">Histone H1</fullName>
    </recommendedName>
</protein>
<sequence length="74" mass="7923">MAATKASSKASSAKKADHPKYADMIKTAIVVLKDRKGSSRQAIKKYILGNFKVADEAVVTRQVNMALKRGADSG</sequence>
<dbReference type="GO" id="GO:0030261">
    <property type="term" value="P:chromosome condensation"/>
    <property type="evidence" value="ECO:0007669"/>
    <property type="project" value="TreeGrafter"/>
</dbReference>
<keyword evidence="4 7" id="KW-0158">Chromosome</keyword>
<dbReference type="Gene3D" id="1.10.10.10">
    <property type="entry name" value="Winged helix-like DNA-binding domain superfamily/Winged helix DNA-binding domain"/>
    <property type="match status" value="1"/>
</dbReference>
<comment type="subcellular location">
    <subcellularLocation>
        <location evidence="2">Chromosome</location>
    </subcellularLocation>
    <subcellularLocation>
        <location evidence="1 7">Nucleus</location>
    </subcellularLocation>
</comment>
<organism evidence="9 10">
    <name type="scientific">Dimargaris verticillata</name>
    <dbReference type="NCBI Taxonomy" id="2761393"/>
    <lineage>
        <taxon>Eukaryota</taxon>
        <taxon>Fungi</taxon>
        <taxon>Fungi incertae sedis</taxon>
        <taxon>Zoopagomycota</taxon>
        <taxon>Kickxellomycotina</taxon>
        <taxon>Dimargaritomycetes</taxon>
        <taxon>Dimargaritales</taxon>
        <taxon>Dimargaritaceae</taxon>
        <taxon>Dimargaris</taxon>
    </lineage>
</organism>
<dbReference type="GO" id="GO:0006334">
    <property type="term" value="P:nucleosome assembly"/>
    <property type="evidence" value="ECO:0007669"/>
    <property type="project" value="InterPro"/>
</dbReference>
<dbReference type="OrthoDB" id="1110759at2759"/>
<evidence type="ECO:0000256" key="6">
    <source>
        <dbReference type="ARBA" id="ARBA00023242"/>
    </source>
</evidence>
<dbReference type="GO" id="GO:0030527">
    <property type="term" value="F:structural constituent of chromatin"/>
    <property type="evidence" value="ECO:0007669"/>
    <property type="project" value="InterPro"/>
</dbReference>
<dbReference type="SMART" id="SM00526">
    <property type="entry name" value="H15"/>
    <property type="match status" value="1"/>
</dbReference>
<proteinExistence type="inferred from homology"/>
<evidence type="ECO:0000256" key="1">
    <source>
        <dbReference type="ARBA" id="ARBA00004123"/>
    </source>
</evidence>
<dbReference type="PROSITE" id="PS51504">
    <property type="entry name" value="H15"/>
    <property type="match status" value="1"/>
</dbReference>
<dbReference type="GO" id="GO:0031492">
    <property type="term" value="F:nucleosomal DNA binding"/>
    <property type="evidence" value="ECO:0007669"/>
    <property type="project" value="TreeGrafter"/>
</dbReference>
<dbReference type="InterPro" id="IPR005818">
    <property type="entry name" value="Histone_H1/H5_H15"/>
</dbReference>
<evidence type="ECO:0000313" key="9">
    <source>
        <dbReference type="EMBL" id="KAJ1972229.1"/>
    </source>
</evidence>
<evidence type="ECO:0000256" key="4">
    <source>
        <dbReference type="ARBA" id="ARBA00022454"/>
    </source>
</evidence>